<dbReference type="HAMAP" id="MF_00227">
    <property type="entry name" value="RNase_P"/>
    <property type="match status" value="1"/>
</dbReference>
<keyword evidence="10" id="KW-1185">Reference proteome</keyword>
<protein>
    <recommendedName>
        <fullName evidence="7 8">Ribonuclease P protein component</fullName>
        <shortName evidence="7">RNase P protein</shortName>
        <shortName evidence="7">RNaseP protein</shortName>
        <ecNumber evidence="7 8">3.1.26.5</ecNumber>
    </recommendedName>
    <alternativeName>
        <fullName evidence="7">Protein C5</fullName>
    </alternativeName>
</protein>
<proteinExistence type="inferred from homology"/>
<dbReference type="InterPro" id="IPR020568">
    <property type="entry name" value="Ribosomal_Su5_D2-typ_SF"/>
</dbReference>
<sequence length="136" mass="15132">MPEPAKNAVPDAPPSYGLLRHRREFLSVRRGTRVRGAYVLLEAACRSEGGRPRLGLTVSKKNGNAVRRNRIKRRLREAVRTHAAGDMADGNDYVIVSTSKALHAPFEALCADISSALKQANLKLQRWRDSAEKDRT</sequence>
<evidence type="ECO:0000313" key="10">
    <source>
        <dbReference type="Proteomes" id="UP000291301"/>
    </source>
</evidence>
<dbReference type="GO" id="GO:0004526">
    <property type="term" value="F:ribonuclease P activity"/>
    <property type="evidence" value="ECO:0007669"/>
    <property type="project" value="UniProtKB-UniRule"/>
</dbReference>
<dbReference type="InterPro" id="IPR000100">
    <property type="entry name" value="RNase_P"/>
</dbReference>
<comment type="caution">
    <text evidence="9">The sequence shown here is derived from an EMBL/GenBank/DDBJ whole genome shotgun (WGS) entry which is preliminary data.</text>
</comment>
<dbReference type="GO" id="GO:0042781">
    <property type="term" value="F:3'-tRNA processing endoribonuclease activity"/>
    <property type="evidence" value="ECO:0007669"/>
    <property type="project" value="TreeGrafter"/>
</dbReference>
<evidence type="ECO:0000256" key="3">
    <source>
        <dbReference type="ARBA" id="ARBA00022722"/>
    </source>
</evidence>
<dbReference type="NCBIfam" id="TIGR00188">
    <property type="entry name" value="rnpA"/>
    <property type="match status" value="1"/>
</dbReference>
<dbReference type="GO" id="GO:0030677">
    <property type="term" value="C:ribonuclease P complex"/>
    <property type="evidence" value="ECO:0007669"/>
    <property type="project" value="TreeGrafter"/>
</dbReference>
<evidence type="ECO:0000256" key="1">
    <source>
        <dbReference type="ARBA" id="ARBA00002663"/>
    </source>
</evidence>
<dbReference type="RefSeq" id="WP_131565383.1">
    <property type="nucleotide sequence ID" value="NZ_JAINFK010000001.1"/>
</dbReference>
<dbReference type="EMBL" id="SJST01000001">
    <property type="protein sequence ID" value="TCD16480.1"/>
    <property type="molecule type" value="Genomic_DNA"/>
</dbReference>
<keyword evidence="2 7" id="KW-0819">tRNA processing</keyword>
<comment type="subunit">
    <text evidence="7">Consists of a catalytic RNA component (M1 or rnpB) and a protein subunit.</text>
</comment>
<dbReference type="GO" id="GO:0000049">
    <property type="term" value="F:tRNA binding"/>
    <property type="evidence" value="ECO:0007669"/>
    <property type="project" value="UniProtKB-UniRule"/>
</dbReference>
<keyword evidence="6 7" id="KW-0694">RNA-binding</keyword>
<dbReference type="InterPro" id="IPR014721">
    <property type="entry name" value="Ribsml_uS5_D2-typ_fold_subgr"/>
</dbReference>
<accession>A0A4R0PJ86</accession>
<evidence type="ECO:0000256" key="7">
    <source>
        <dbReference type="HAMAP-Rule" id="MF_00227"/>
    </source>
</evidence>
<name>A0A4R0PJ86_9HYPH</name>
<keyword evidence="5 7" id="KW-0378">Hydrolase</keyword>
<dbReference type="GO" id="GO:0001682">
    <property type="term" value="P:tRNA 5'-leader removal"/>
    <property type="evidence" value="ECO:0007669"/>
    <property type="project" value="UniProtKB-UniRule"/>
</dbReference>
<evidence type="ECO:0000313" key="9">
    <source>
        <dbReference type="EMBL" id="TCD16480.1"/>
    </source>
</evidence>
<dbReference type="Gene3D" id="3.30.230.10">
    <property type="match status" value="1"/>
</dbReference>
<dbReference type="Proteomes" id="UP000291301">
    <property type="component" value="Unassembled WGS sequence"/>
</dbReference>
<dbReference type="PANTHER" id="PTHR33992:SF1">
    <property type="entry name" value="RIBONUCLEASE P PROTEIN COMPONENT"/>
    <property type="match status" value="1"/>
</dbReference>
<dbReference type="EC" id="3.1.26.5" evidence="7 8"/>
<dbReference type="InterPro" id="IPR020539">
    <property type="entry name" value="RNase_P_CS"/>
</dbReference>
<evidence type="ECO:0000256" key="8">
    <source>
        <dbReference type="NCBIfam" id="TIGR00188"/>
    </source>
</evidence>
<evidence type="ECO:0000256" key="4">
    <source>
        <dbReference type="ARBA" id="ARBA00022759"/>
    </source>
</evidence>
<dbReference type="OrthoDB" id="9810867at2"/>
<evidence type="ECO:0000256" key="6">
    <source>
        <dbReference type="ARBA" id="ARBA00022884"/>
    </source>
</evidence>
<dbReference type="PANTHER" id="PTHR33992">
    <property type="entry name" value="RIBONUCLEASE P PROTEIN COMPONENT"/>
    <property type="match status" value="1"/>
</dbReference>
<dbReference type="Pfam" id="PF00825">
    <property type="entry name" value="Ribonuclease_P"/>
    <property type="match status" value="1"/>
</dbReference>
<dbReference type="PROSITE" id="PS00648">
    <property type="entry name" value="RIBONUCLEASE_P"/>
    <property type="match status" value="1"/>
</dbReference>
<comment type="similarity">
    <text evidence="7">Belongs to the RnpA family.</text>
</comment>
<dbReference type="AlphaFoldDB" id="A0A4R0PJ86"/>
<organism evidence="9 10">
    <name type="scientific">Oricola cellulosilytica</name>
    <dbReference type="NCBI Taxonomy" id="1429082"/>
    <lineage>
        <taxon>Bacteria</taxon>
        <taxon>Pseudomonadati</taxon>
        <taxon>Pseudomonadota</taxon>
        <taxon>Alphaproteobacteria</taxon>
        <taxon>Hyphomicrobiales</taxon>
        <taxon>Ahrensiaceae</taxon>
        <taxon>Oricola</taxon>
    </lineage>
</organism>
<gene>
    <name evidence="7 9" type="primary">rnpA</name>
    <name evidence="9" type="ORF">E0D97_03390</name>
</gene>
<comment type="function">
    <text evidence="1 7">RNaseP catalyzes the removal of the 5'-leader sequence from pre-tRNA to produce the mature 5'-terminus. It can also cleave other RNA substrates such as 4.5S RNA. The protein component plays an auxiliary but essential role in vivo by binding to the 5'-leader sequence and broadening the substrate specificity of the ribozyme.</text>
</comment>
<evidence type="ECO:0000256" key="2">
    <source>
        <dbReference type="ARBA" id="ARBA00022694"/>
    </source>
</evidence>
<evidence type="ECO:0000256" key="5">
    <source>
        <dbReference type="ARBA" id="ARBA00022801"/>
    </source>
</evidence>
<keyword evidence="4 7" id="KW-0255">Endonuclease</keyword>
<comment type="catalytic activity">
    <reaction evidence="7">
        <text>Endonucleolytic cleavage of RNA, removing 5'-extranucleotides from tRNA precursor.</text>
        <dbReference type="EC" id="3.1.26.5"/>
    </reaction>
</comment>
<keyword evidence="3 7" id="KW-0540">Nuclease</keyword>
<dbReference type="SUPFAM" id="SSF54211">
    <property type="entry name" value="Ribosomal protein S5 domain 2-like"/>
    <property type="match status" value="1"/>
</dbReference>
<reference evidence="9 10" key="1">
    <citation type="journal article" date="2015" name="Antonie Van Leeuwenhoek">
        <title>Oricola cellulosilytica gen. nov., sp. nov., a cellulose-degrading bacterium of the family Phyllobacteriaceae isolated from surface seashore water, and emended descriptions of Mesorhizobium loti and Phyllobacterium myrsinacearum.</title>
        <authorList>
            <person name="Hameed A."/>
            <person name="Shahina M."/>
            <person name="Lai W.A."/>
            <person name="Lin S.Y."/>
            <person name="Young L.S."/>
            <person name="Liu Y.C."/>
            <person name="Hsu Y.H."/>
            <person name="Young C.C."/>
        </authorList>
    </citation>
    <scope>NUCLEOTIDE SEQUENCE [LARGE SCALE GENOMIC DNA]</scope>
    <source>
        <strain evidence="9 10">KCTC 52183</strain>
    </source>
</reference>